<feature type="region of interest" description="Disordered" evidence="1">
    <location>
        <begin position="48"/>
        <end position="85"/>
    </location>
</feature>
<reference evidence="2" key="2">
    <citation type="journal article" date="2023" name="Int. J. Mol. Sci.">
        <title>De Novo Assembly and Annotation of 11 Diverse Shrub Willow (Salix) Genomes Reveals Novel Gene Organization in Sex-Linked Regions.</title>
        <authorList>
            <person name="Hyden B."/>
            <person name="Feng K."/>
            <person name="Yates T.B."/>
            <person name="Jawdy S."/>
            <person name="Cereghino C."/>
            <person name="Smart L.B."/>
            <person name="Muchero W."/>
        </authorList>
    </citation>
    <scope>NUCLEOTIDE SEQUENCE</scope>
    <source>
        <tissue evidence="2">Shoot tip</tissue>
    </source>
</reference>
<name>A0A9Q1ACK9_SALPP</name>
<gene>
    <name evidence="2" type="ORF">OIU79_022264</name>
</gene>
<dbReference type="EMBL" id="JAPFFK010000004">
    <property type="protein sequence ID" value="KAJ6766272.1"/>
    <property type="molecule type" value="Genomic_DNA"/>
</dbReference>
<accession>A0A9Q1ACK9</accession>
<evidence type="ECO:0000313" key="2">
    <source>
        <dbReference type="EMBL" id="KAJ6766272.1"/>
    </source>
</evidence>
<reference evidence="2" key="1">
    <citation type="submission" date="2022-11" db="EMBL/GenBank/DDBJ databases">
        <authorList>
            <person name="Hyden B.L."/>
            <person name="Feng K."/>
            <person name="Yates T."/>
            <person name="Jawdy S."/>
            <person name="Smart L.B."/>
            <person name="Muchero W."/>
        </authorList>
    </citation>
    <scope>NUCLEOTIDE SEQUENCE</scope>
    <source>
        <tissue evidence="2">Shoot tip</tissue>
    </source>
</reference>
<proteinExistence type="predicted"/>
<dbReference type="AlphaFoldDB" id="A0A9Q1ACK9"/>
<sequence>MPVKRLLAEIRPFGQFAEKMSAFGRDSCDFSPMSCEGFFLEGWAEGEMRDDGQRERRETMGAENRKGEDGCREEGRDERREREESERCAEMEGFFQWRR</sequence>
<organism evidence="2 3">
    <name type="scientific">Salix purpurea</name>
    <name type="common">Purple osier willow</name>
    <dbReference type="NCBI Taxonomy" id="77065"/>
    <lineage>
        <taxon>Eukaryota</taxon>
        <taxon>Viridiplantae</taxon>
        <taxon>Streptophyta</taxon>
        <taxon>Embryophyta</taxon>
        <taxon>Tracheophyta</taxon>
        <taxon>Spermatophyta</taxon>
        <taxon>Magnoliopsida</taxon>
        <taxon>eudicotyledons</taxon>
        <taxon>Gunneridae</taxon>
        <taxon>Pentapetalae</taxon>
        <taxon>rosids</taxon>
        <taxon>fabids</taxon>
        <taxon>Malpighiales</taxon>
        <taxon>Salicaceae</taxon>
        <taxon>Saliceae</taxon>
        <taxon>Salix</taxon>
    </lineage>
</organism>
<keyword evidence="3" id="KW-1185">Reference proteome</keyword>
<dbReference type="Proteomes" id="UP001151532">
    <property type="component" value="Chromosome 4"/>
</dbReference>
<protein>
    <submittedName>
        <fullName evidence="2">Uncharacterized protein</fullName>
    </submittedName>
</protein>
<comment type="caution">
    <text evidence="2">The sequence shown here is derived from an EMBL/GenBank/DDBJ whole genome shotgun (WGS) entry which is preliminary data.</text>
</comment>
<evidence type="ECO:0000313" key="3">
    <source>
        <dbReference type="Proteomes" id="UP001151532"/>
    </source>
</evidence>
<evidence type="ECO:0000256" key="1">
    <source>
        <dbReference type="SAM" id="MobiDB-lite"/>
    </source>
</evidence>